<dbReference type="EMBL" id="RHHR01000049">
    <property type="protein sequence ID" value="RNB67803.1"/>
    <property type="molecule type" value="Genomic_DNA"/>
</dbReference>
<organism evidence="1 2">
    <name type="scientific">Brevibacillus invocatus</name>
    <dbReference type="NCBI Taxonomy" id="173959"/>
    <lineage>
        <taxon>Bacteria</taxon>
        <taxon>Bacillati</taxon>
        <taxon>Bacillota</taxon>
        <taxon>Bacilli</taxon>
        <taxon>Bacillales</taxon>
        <taxon>Paenibacillaceae</taxon>
        <taxon>Brevibacillus</taxon>
    </lineage>
</organism>
<accession>A0A3M8BWU2</accession>
<evidence type="ECO:0000313" key="2">
    <source>
        <dbReference type="Proteomes" id="UP000282028"/>
    </source>
</evidence>
<gene>
    <name evidence="1" type="ORF">EDM52_21820</name>
</gene>
<name>A0A3M8BWU2_9BACL</name>
<dbReference type="Proteomes" id="UP000282028">
    <property type="component" value="Unassembled WGS sequence"/>
</dbReference>
<comment type="caution">
    <text evidence="1">The sequence shown here is derived from an EMBL/GenBank/DDBJ whole genome shotgun (WGS) entry which is preliminary data.</text>
</comment>
<protein>
    <submittedName>
        <fullName evidence="1">DUF2642 domain-containing protein</fullName>
    </submittedName>
</protein>
<dbReference type="AlphaFoldDB" id="A0A3M8BWU2"/>
<dbReference type="OrthoDB" id="2623681at2"/>
<keyword evidence="2" id="KW-1185">Reference proteome</keyword>
<evidence type="ECO:0000313" key="1">
    <source>
        <dbReference type="EMBL" id="RNB67803.1"/>
    </source>
</evidence>
<reference evidence="1 2" key="1">
    <citation type="submission" date="2018-10" db="EMBL/GenBank/DDBJ databases">
        <title>Phylogenomics of Brevibacillus.</title>
        <authorList>
            <person name="Dunlap C."/>
        </authorList>
    </citation>
    <scope>NUCLEOTIDE SEQUENCE [LARGE SCALE GENOMIC DNA]</scope>
    <source>
        <strain evidence="1 2">JCM 12215</strain>
    </source>
</reference>
<proteinExistence type="predicted"/>
<sequence length="99" mass="11079">MKIIATEREIKEYFEGLRKLLWGGGKSTAPQKDDSCQEEEPAFRKVLIRYLNQSIEAGTDAGILAGVLQEVGTDYALIMEPSGTRVVIRFTQINYVQAL</sequence>
<dbReference type="RefSeq" id="WP_122911043.1">
    <property type="nucleotide sequence ID" value="NZ_CBCSBE010000017.1"/>
</dbReference>